<dbReference type="Pfam" id="PF20698">
    <property type="entry name" value="PIN-TPR-GreABC"/>
    <property type="match status" value="1"/>
</dbReference>
<dbReference type="InterPro" id="IPR048987">
    <property type="entry name" value="PIN-TPR-GreABC"/>
</dbReference>
<evidence type="ECO:0000259" key="3">
    <source>
        <dbReference type="Pfam" id="PF14280"/>
    </source>
</evidence>
<gene>
    <name evidence="5" type="ORF">I4Q42_08095</name>
</gene>
<name>A0ABS0SW40_9CAUL</name>
<dbReference type="InterPro" id="IPR025375">
    <property type="entry name" value="DUF4365"/>
</dbReference>
<dbReference type="EMBL" id="JADWOX010000004">
    <property type="protein sequence ID" value="MBI1683624.1"/>
    <property type="molecule type" value="Genomic_DNA"/>
</dbReference>
<dbReference type="Pfam" id="PF14280">
    <property type="entry name" value="DUF4365"/>
    <property type="match status" value="1"/>
</dbReference>
<evidence type="ECO:0000259" key="4">
    <source>
        <dbReference type="Pfam" id="PF20698"/>
    </source>
</evidence>
<accession>A0ABS0SW40</accession>
<dbReference type="Proteomes" id="UP000639859">
    <property type="component" value="Unassembled WGS sequence"/>
</dbReference>
<organism evidence="5 6">
    <name type="scientific">Caulobacter hibisci</name>
    <dbReference type="NCBI Taxonomy" id="2035993"/>
    <lineage>
        <taxon>Bacteria</taxon>
        <taxon>Pseudomonadati</taxon>
        <taxon>Pseudomonadota</taxon>
        <taxon>Alphaproteobacteria</taxon>
        <taxon>Caulobacterales</taxon>
        <taxon>Caulobacteraceae</taxon>
        <taxon>Caulobacter</taxon>
    </lineage>
</organism>
<sequence length="1332" mass="147409">MGALTYSPMEIKGVLAVEAFFNNVLGWMYRRLTEHDFGIDGEVELTDAASQATGILLKVQVKSGPSYFEKGDAQHIWFYLPTEKMDYWDGHSLPVLLALHDPDSGRTYWTRVSKGTAHQTPSGWRINVPRDQFFAKSSKAALETIARERVGQGGGSQAILPTSDPPTASSLAEAVRKGPAEPATEQAPAKVTAGPQGAPLDERLLNKADPLAIEAALEAMSWKQVLSLAAAHLGRSGGAPAGPRGAEDPALHARIDTLRDLDRAGSPRVAYEQLQSLLETIDRTATPHALFRAQSNLASAALDLGRVEEAAANWEAAYEIEPTNSHAIATLGLARLIQGRIPEARQLAEQAMSGPAPEKAGVSVLFQALARDETWDGDPEALIPDALRSTLDADLGRVEFKRRRRDPSWREAAIEAARRHPDEEVFRYSAAHAVLDMASPFHDPAHPIDQRVHRPNLEAAAKLLAERADAWLRDDYQDLYELEAYANNAAVAYRLLGEFDQARALIDRTLAVHPGMLGLRKLQGVIEAMDGDKGRAIELLSLVPQDGEAQLYRAELISQDQPQEALTALLAIPDEIVPVEHKTTRWLIIGSIALRLRDRATLDRASAQIALDAPRALFADVFEIEWDARHGLDHAEVQRRLLDVASRLDDDTTLTIRASLADLLCRHQLYFEASECLEGYVGFSQPDEVTLLYLRALASSRRDKRFLAAISQASDLVRNDPAVIRIVALHAYNAGELATAEVEARKLVKAQDGELEPVLLLLDVLARRDERRAIAKVMSRDLEGLSADGLDERLKLARYLFVFGDRDRALRYSYWLSWRYRDDRRALMAQCFQTLEATRVGAQTSYDARIAAEDVCVEIRTEDETIRFVIEPDSRLRQLSDRAWEPSHPLAQAALGKAVDDQVELPDGETGQIVSITHKFISRMQEAVQTLHRRFPDNAGFQKFKVDPDGPGGFDKFYAKLKEQTATVDAALEDYKAGRALLSMLAMQLGSTALDVVEGMKFDGPRLVNAAGSIPERQAAGDALTASAGKGFVIDTATFWCLWRLQAVDAVVQVLGKMHVSSAIFDELATRRDYLEPHTQDGLQQVGHRDGRPTLTETSAEAIRNGIALVEDAIAWLKANARVCPAHTPESLPDNIARTVGQMRFHFLDELFIALNEDLLLVSDDLRLRTMASELGVARAAWTQWTLAFAAEQTAATLDQYIDWSAQLVAMGHIYIAVTPDLLLRALRWDEKEGIARSPTGRFYWLVRALGGASAEPVSHLRVLCAVIGVLWRRRELLSVREFATGLLLERLVVERDDSAILINAVGEVFEREPRVLAYITGWLRGHFLAPW</sequence>
<dbReference type="SUPFAM" id="SSF48452">
    <property type="entry name" value="TPR-like"/>
    <property type="match status" value="1"/>
</dbReference>
<keyword evidence="6" id="KW-1185">Reference proteome</keyword>
<dbReference type="InterPro" id="IPR011990">
    <property type="entry name" value="TPR-like_helical_dom_sf"/>
</dbReference>
<feature type="domain" description="DUF4365" evidence="3">
    <location>
        <begin position="12"/>
        <end position="144"/>
    </location>
</feature>
<evidence type="ECO:0000256" key="2">
    <source>
        <dbReference type="SAM" id="MobiDB-lite"/>
    </source>
</evidence>
<evidence type="ECO:0000313" key="6">
    <source>
        <dbReference type="Proteomes" id="UP000639859"/>
    </source>
</evidence>
<reference evidence="5 6" key="1">
    <citation type="submission" date="2020-11" db="EMBL/GenBank/DDBJ databases">
        <title>genome sequence of strain KACC 18849.</title>
        <authorList>
            <person name="Gao J."/>
            <person name="Zhang X."/>
        </authorList>
    </citation>
    <scope>NUCLEOTIDE SEQUENCE [LARGE SCALE GENOMIC DNA]</scope>
    <source>
        <strain evidence="5 6">KACC 18849</strain>
    </source>
</reference>
<comment type="caution">
    <text evidence="5">The sequence shown here is derived from an EMBL/GenBank/DDBJ whole genome shotgun (WGS) entry which is preliminary data.</text>
</comment>
<dbReference type="Gene3D" id="1.25.40.10">
    <property type="entry name" value="Tetratricopeptide repeat domain"/>
    <property type="match status" value="1"/>
</dbReference>
<dbReference type="InterPro" id="IPR019734">
    <property type="entry name" value="TPR_rpt"/>
</dbReference>
<evidence type="ECO:0000313" key="5">
    <source>
        <dbReference type="EMBL" id="MBI1683624.1"/>
    </source>
</evidence>
<evidence type="ECO:0000256" key="1">
    <source>
        <dbReference type="PROSITE-ProRule" id="PRU00339"/>
    </source>
</evidence>
<feature type="domain" description="PIN" evidence="4">
    <location>
        <begin position="1033"/>
        <end position="1173"/>
    </location>
</feature>
<dbReference type="RefSeq" id="WP_198575560.1">
    <property type="nucleotide sequence ID" value="NZ_JADWOX010000004.1"/>
</dbReference>
<keyword evidence="1" id="KW-0802">TPR repeat</keyword>
<dbReference type="PROSITE" id="PS50005">
    <property type="entry name" value="TPR"/>
    <property type="match status" value="1"/>
</dbReference>
<feature type="region of interest" description="Disordered" evidence="2">
    <location>
        <begin position="151"/>
        <end position="198"/>
    </location>
</feature>
<proteinExistence type="predicted"/>
<feature type="repeat" description="TPR" evidence="1">
    <location>
        <begin position="291"/>
        <end position="324"/>
    </location>
</feature>
<dbReference type="SMART" id="SM00028">
    <property type="entry name" value="TPR"/>
    <property type="match status" value="2"/>
</dbReference>
<protein>
    <submittedName>
        <fullName evidence="5">DUF4365 domain-containing protein</fullName>
    </submittedName>
</protein>